<evidence type="ECO:0000259" key="3">
    <source>
        <dbReference type="PROSITE" id="PS51352"/>
    </source>
</evidence>
<dbReference type="GO" id="GO:0003756">
    <property type="term" value="F:protein disulfide isomerase activity"/>
    <property type="evidence" value="ECO:0007669"/>
    <property type="project" value="TreeGrafter"/>
</dbReference>
<reference evidence="4" key="1">
    <citation type="submission" date="2021-02" db="EMBL/GenBank/DDBJ databases">
        <authorList>
            <person name="Nowell W R."/>
        </authorList>
    </citation>
    <scope>NUCLEOTIDE SEQUENCE</scope>
</reference>
<dbReference type="InterPro" id="IPR036249">
    <property type="entry name" value="Thioredoxin-like_sf"/>
</dbReference>
<dbReference type="PANTHER" id="PTHR45672:SF3">
    <property type="entry name" value="THIOREDOXIN DOMAIN-CONTAINING PROTEIN 5"/>
    <property type="match status" value="1"/>
</dbReference>
<comment type="similarity">
    <text evidence="1">Belongs to the protein disulfide isomerase family.</text>
</comment>
<dbReference type="EMBL" id="CAJOBC010003133">
    <property type="protein sequence ID" value="CAF3768694.1"/>
    <property type="molecule type" value="Genomic_DNA"/>
</dbReference>
<dbReference type="Gene3D" id="3.40.30.10">
    <property type="entry name" value="Glutaredoxin"/>
    <property type="match status" value="3"/>
</dbReference>
<dbReference type="PROSITE" id="PS51352">
    <property type="entry name" value="THIOREDOXIN_2"/>
    <property type="match status" value="3"/>
</dbReference>
<evidence type="ECO:0000313" key="6">
    <source>
        <dbReference type="Proteomes" id="UP000663829"/>
    </source>
</evidence>
<dbReference type="Pfam" id="PF00085">
    <property type="entry name" value="Thioredoxin"/>
    <property type="match status" value="3"/>
</dbReference>
<dbReference type="PANTHER" id="PTHR45672">
    <property type="entry name" value="PROTEIN DISULFIDE-ISOMERASE C17H9.14C-RELATED"/>
    <property type="match status" value="1"/>
</dbReference>
<dbReference type="OrthoDB" id="71336at2759"/>
<name>A0A814GJ44_9BILA</name>
<proteinExistence type="inferred from homology"/>
<protein>
    <recommendedName>
        <fullName evidence="3">Thioredoxin domain-containing protein</fullName>
    </recommendedName>
</protein>
<keyword evidence="6" id="KW-1185">Reference proteome</keyword>
<dbReference type="Proteomes" id="UP000681722">
    <property type="component" value="Unassembled WGS sequence"/>
</dbReference>
<sequence>MFCTESVNDSVAKNSEKQFTREHITFVKFYANWCEHSKKFLPVWELYAERQKENNVDVKVAKVDCNKEPLLCSEHDIYGYPTLKLFIRGAGARYLGSRVVENLEKFYDEKIAENNGIIKSEELLANRQTLVDLKSATFENAIGHGSYFIKFFAPWCVHCRELLPVWQQLASEFVDNLHLTIAKVDCTVEQFICKKYRITQFPTLIWFQNGVEKDRYTDSRDINRLRDYVQIMLNSQLPTSTEETTTLSPSEDDEDEKETIIMKDVKDESTENVEDNEDKVHILNAQTFTQGVSFEGYAFVNYFAPWCSHCIKLAPVWSQLAKKFSKHPEIRISKVDCTANELLCRDHGIRAFPTLLFYRFGELIVEYNSFKDLDSLYDFVVKQVESNNDEHFLNEDNDDIGN</sequence>
<dbReference type="EMBL" id="CAJNOQ010003133">
    <property type="protein sequence ID" value="CAF0997142.1"/>
    <property type="molecule type" value="Genomic_DNA"/>
</dbReference>
<dbReference type="AlphaFoldDB" id="A0A814GJ44"/>
<dbReference type="InterPro" id="IPR017937">
    <property type="entry name" value="Thioredoxin_CS"/>
</dbReference>
<feature type="domain" description="Thioredoxin" evidence="3">
    <location>
        <begin position="259"/>
        <end position="386"/>
    </location>
</feature>
<evidence type="ECO:0000313" key="4">
    <source>
        <dbReference type="EMBL" id="CAF0997142.1"/>
    </source>
</evidence>
<evidence type="ECO:0000256" key="2">
    <source>
        <dbReference type="ARBA" id="ARBA00022729"/>
    </source>
</evidence>
<accession>A0A814GJ44</accession>
<comment type="caution">
    <text evidence="4">The sequence shown here is derived from an EMBL/GenBank/DDBJ whole genome shotgun (WGS) entry which is preliminary data.</text>
</comment>
<organism evidence="4 6">
    <name type="scientific">Didymodactylos carnosus</name>
    <dbReference type="NCBI Taxonomy" id="1234261"/>
    <lineage>
        <taxon>Eukaryota</taxon>
        <taxon>Metazoa</taxon>
        <taxon>Spiralia</taxon>
        <taxon>Gnathifera</taxon>
        <taxon>Rotifera</taxon>
        <taxon>Eurotatoria</taxon>
        <taxon>Bdelloidea</taxon>
        <taxon>Philodinida</taxon>
        <taxon>Philodinidae</taxon>
        <taxon>Didymodactylos</taxon>
    </lineage>
</organism>
<gene>
    <name evidence="4" type="ORF">GPM918_LOCUS13559</name>
    <name evidence="5" type="ORF">SRO942_LOCUS13559</name>
</gene>
<dbReference type="PROSITE" id="PS00194">
    <property type="entry name" value="THIOREDOXIN_1"/>
    <property type="match status" value="1"/>
</dbReference>
<evidence type="ECO:0000313" key="5">
    <source>
        <dbReference type="EMBL" id="CAF3768694.1"/>
    </source>
</evidence>
<dbReference type="GO" id="GO:0006457">
    <property type="term" value="P:protein folding"/>
    <property type="evidence" value="ECO:0007669"/>
    <property type="project" value="TreeGrafter"/>
</dbReference>
<dbReference type="InterPro" id="IPR051063">
    <property type="entry name" value="PDI"/>
</dbReference>
<dbReference type="GO" id="GO:0005783">
    <property type="term" value="C:endoplasmic reticulum"/>
    <property type="evidence" value="ECO:0007669"/>
    <property type="project" value="TreeGrafter"/>
</dbReference>
<dbReference type="SUPFAM" id="SSF52833">
    <property type="entry name" value="Thioredoxin-like"/>
    <property type="match status" value="3"/>
</dbReference>
<dbReference type="PRINTS" id="PR00421">
    <property type="entry name" value="THIOREDOXIN"/>
</dbReference>
<keyword evidence="2" id="KW-0732">Signal</keyword>
<evidence type="ECO:0000256" key="1">
    <source>
        <dbReference type="ARBA" id="ARBA00006347"/>
    </source>
</evidence>
<dbReference type="InterPro" id="IPR013766">
    <property type="entry name" value="Thioredoxin_domain"/>
</dbReference>
<feature type="domain" description="Thioredoxin" evidence="3">
    <location>
        <begin position="1"/>
        <end position="91"/>
    </location>
</feature>
<feature type="domain" description="Thioredoxin" evidence="3">
    <location>
        <begin position="100"/>
        <end position="234"/>
    </location>
</feature>
<dbReference type="Proteomes" id="UP000663829">
    <property type="component" value="Unassembled WGS sequence"/>
</dbReference>